<name>A0ACC3DMH2_9PEZI</name>
<comment type="caution">
    <text evidence="1">The sequence shown here is derived from an EMBL/GenBank/DDBJ whole genome shotgun (WGS) entry which is preliminary data.</text>
</comment>
<organism evidence="1 2">
    <name type="scientific">Coniosporium uncinatum</name>
    <dbReference type="NCBI Taxonomy" id="93489"/>
    <lineage>
        <taxon>Eukaryota</taxon>
        <taxon>Fungi</taxon>
        <taxon>Dikarya</taxon>
        <taxon>Ascomycota</taxon>
        <taxon>Pezizomycotina</taxon>
        <taxon>Dothideomycetes</taxon>
        <taxon>Dothideomycetes incertae sedis</taxon>
        <taxon>Coniosporium</taxon>
    </lineage>
</organism>
<accession>A0ACC3DMH2</accession>
<keyword evidence="2" id="KW-1185">Reference proteome</keyword>
<sequence>MATSDKAKTASDMALAYLEQLPGVTFNKLYRQPSSALAVFRRMLPHLAKTIVMAMIYMPEPFPDAGLSTWIRPDCRA</sequence>
<gene>
    <name evidence="1" type="ORF">LTS18_009322</name>
</gene>
<dbReference type="EMBL" id="JAWDJW010002507">
    <property type="protein sequence ID" value="KAK3077785.1"/>
    <property type="molecule type" value="Genomic_DNA"/>
</dbReference>
<reference evidence="1" key="1">
    <citation type="submission" date="2024-09" db="EMBL/GenBank/DDBJ databases">
        <title>Black Yeasts Isolated from many extreme environments.</title>
        <authorList>
            <person name="Coleine C."/>
            <person name="Stajich J.E."/>
            <person name="Selbmann L."/>
        </authorList>
    </citation>
    <scope>NUCLEOTIDE SEQUENCE</scope>
    <source>
        <strain evidence="1">CCFEE 5737</strain>
    </source>
</reference>
<evidence type="ECO:0000313" key="2">
    <source>
        <dbReference type="Proteomes" id="UP001186974"/>
    </source>
</evidence>
<dbReference type="Proteomes" id="UP001186974">
    <property type="component" value="Unassembled WGS sequence"/>
</dbReference>
<proteinExistence type="predicted"/>
<protein>
    <submittedName>
        <fullName evidence="1">Uncharacterized protein</fullName>
    </submittedName>
</protein>
<evidence type="ECO:0000313" key="1">
    <source>
        <dbReference type="EMBL" id="KAK3077785.1"/>
    </source>
</evidence>
<feature type="non-terminal residue" evidence="1">
    <location>
        <position position="77"/>
    </location>
</feature>